<dbReference type="RefSeq" id="WP_183952777.1">
    <property type="nucleotide sequence ID" value="NZ_JACIDH010000020.1"/>
</dbReference>
<feature type="region of interest" description="Disordered" evidence="1">
    <location>
        <begin position="39"/>
        <end position="69"/>
    </location>
</feature>
<evidence type="ECO:0000313" key="3">
    <source>
        <dbReference type="Proteomes" id="UP000538670"/>
    </source>
</evidence>
<dbReference type="AlphaFoldDB" id="A0A7W6AEL3"/>
<evidence type="ECO:0000256" key="1">
    <source>
        <dbReference type="SAM" id="MobiDB-lite"/>
    </source>
</evidence>
<reference evidence="2 3" key="1">
    <citation type="submission" date="2020-08" db="EMBL/GenBank/DDBJ databases">
        <title>Genomic Encyclopedia of Type Strains, Phase IV (KMG-IV): sequencing the most valuable type-strain genomes for metagenomic binning, comparative biology and taxonomic classification.</title>
        <authorList>
            <person name="Goeker M."/>
        </authorList>
    </citation>
    <scope>NUCLEOTIDE SEQUENCE [LARGE SCALE GENOMIC DNA]</scope>
    <source>
        <strain evidence="2 3">DSM 19512</strain>
    </source>
</reference>
<dbReference type="EMBL" id="JACIDH010000020">
    <property type="protein sequence ID" value="MBB3880734.1"/>
    <property type="molecule type" value="Genomic_DNA"/>
</dbReference>
<organism evidence="2 3">
    <name type="scientific">Sphingomonas pseudosanguinis</name>
    <dbReference type="NCBI Taxonomy" id="413712"/>
    <lineage>
        <taxon>Bacteria</taxon>
        <taxon>Pseudomonadati</taxon>
        <taxon>Pseudomonadota</taxon>
        <taxon>Alphaproteobacteria</taxon>
        <taxon>Sphingomonadales</taxon>
        <taxon>Sphingomonadaceae</taxon>
        <taxon>Sphingomonas</taxon>
    </lineage>
</organism>
<gene>
    <name evidence="2" type="ORF">GGR48_003184</name>
</gene>
<name>A0A7W6AEL3_9SPHN</name>
<proteinExistence type="predicted"/>
<sequence>MRRWILTGLTPLGLIAQGACSEPAPPDNLSNTVAPITVETPISPAPSTSDLHPTGAPAPALATDDSQTASKVLGKRDRTIAGGKHVCDIDFVYAGREPENVFWEEPCRAVTAKMIRSADLKALGRWSRLDSFQRKFVDQMPGGRVLYIEGSLSASVYPIDETGNSIEVPVAD</sequence>
<keyword evidence="3" id="KW-1185">Reference proteome</keyword>
<dbReference type="Proteomes" id="UP000538670">
    <property type="component" value="Unassembled WGS sequence"/>
</dbReference>
<protein>
    <submittedName>
        <fullName evidence="2">Uncharacterized protein</fullName>
    </submittedName>
</protein>
<comment type="caution">
    <text evidence="2">The sequence shown here is derived from an EMBL/GenBank/DDBJ whole genome shotgun (WGS) entry which is preliminary data.</text>
</comment>
<evidence type="ECO:0000313" key="2">
    <source>
        <dbReference type="EMBL" id="MBB3880734.1"/>
    </source>
</evidence>
<accession>A0A7W6AEL3</accession>